<evidence type="ECO:0000256" key="2">
    <source>
        <dbReference type="ARBA" id="ARBA00022670"/>
    </source>
</evidence>
<keyword evidence="6" id="KW-0106">Calcium</keyword>
<gene>
    <name evidence="9" type="ORF">AsAng_0042950</name>
</gene>
<dbReference type="GO" id="GO:0046872">
    <property type="term" value="F:metal ion binding"/>
    <property type="evidence" value="ECO:0007669"/>
    <property type="project" value="UniProtKB-KW"/>
</dbReference>
<dbReference type="Proteomes" id="UP001060919">
    <property type="component" value="Chromosome"/>
</dbReference>
<dbReference type="SUPFAM" id="SSF52743">
    <property type="entry name" value="Subtilisin-like"/>
    <property type="match status" value="1"/>
</dbReference>
<evidence type="ECO:0000256" key="5">
    <source>
        <dbReference type="ARBA" id="ARBA00022825"/>
    </source>
</evidence>
<keyword evidence="3" id="KW-0479">Metal-binding</keyword>
<keyword evidence="10" id="KW-1185">Reference proteome</keyword>
<evidence type="ECO:0000256" key="1">
    <source>
        <dbReference type="ARBA" id="ARBA00001913"/>
    </source>
</evidence>
<keyword evidence="7" id="KW-0865">Zymogen</keyword>
<accession>A0A916DVY7</accession>
<dbReference type="InterPro" id="IPR000209">
    <property type="entry name" value="Peptidase_S8/S53_dom"/>
</dbReference>
<name>A0A916DVY7_9BACT</name>
<dbReference type="GO" id="GO:0006508">
    <property type="term" value="P:proteolysis"/>
    <property type="evidence" value="ECO:0007669"/>
    <property type="project" value="UniProtKB-KW"/>
</dbReference>
<dbReference type="InterPro" id="IPR050819">
    <property type="entry name" value="Tripeptidyl-peptidase_I"/>
</dbReference>
<evidence type="ECO:0000259" key="8">
    <source>
        <dbReference type="PROSITE" id="PS51695"/>
    </source>
</evidence>
<evidence type="ECO:0000256" key="4">
    <source>
        <dbReference type="ARBA" id="ARBA00022801"/>
    </source>
</evidence>
<dbReference type="Gene3D" id="3.40.50.200">
    <property type="entry name" value="Peptidase S8/S53 domain"/>
    <property type="match status" value="1"/>
</dbReference>
<evidence type="ECO:0000256" key="6">
    <source>
        <dbReference type="ARBA" id="ARBA00022837"/>
    </source>
</evidence>
<dbReference type="CDD" id="cd04056">
    <property type="entry name" value="Peptidases_S53"/>
    <property type="match status" value="1"/>
</dbReference>
<dbReference type="GO" id="GO:0008240">
    <property type="term" value="F:tripeptidyl-peptidase activity"/>
    <property type="evidence" value="ECO:0007669"/>
    <property type="project" value="TreeGrafter"/>
</dbReference>
<dbReference type="AlphaFoldDB" id="A0A916DVY7"/>
<organism evidence="9 10">
    <name type="scientific">Aureispira anguillae</name>
    <dbReference type="NCBI Taxonomy" id="2864201"/>
    <lineage>
        <taxon>Bacteria</taxon>
        <taxon>Pseudomonadati</taxon>
        <taxon>Bacteroidota</taxon>
        <taxon>Saprospiria</taxon>
        <taxon>Saprospirales</taxon>
        <taxon>Saprospiraceae</taxon>
        <taxon>Aureispira</taxon>
    </lineage>
</organism>
<dbReference type="SUPFAM" id="SSF54897">
    <property type="entry name" value="Protease propeptides/inhibitors"/>
    <property type="match status" value="1"/>
</dbReference>
<dbReference type="PANTHER" id="PTHR14218">
    <property type="entry name" value="PROTEASE S8 TRIPEPTIDYL PEPTIDASE I CLN2"/>
    <property type="match status" value="1"/>
</dbReference>
<evidence type="ECO:0000256" key="7">
    <source>
        <dbReference type="ARBA" id="ARBA00023145"/>
    </source>
</evidence>
<keyword evidence="5" id="KW-0720">Serine protease</keyword>
<dbReference type="InterPro" id="IPR030400">
    <property type="entry name" value="Sedolisin_dom"/>
</dbReference>
<comment type="cofactor">
    <cofactor evidence="1">
        <name>Ca(2+)</name>
        <dbReference type="ChEBI" id="CHEBI:29108"/>
    </cofactor>
</comment>
<dbReference type="Pfam" id="PF00082">
    <property type="entry name" value="Peptidase_S8"/>
    <property type="match status" value="1"/>
</dbReference>
<evidence type="ECO:0000313" key="9">
    <source>
        <dbReference type="EMBL" id="BDS13556.1"/>
    </source>
</evidence>
<dbReference type="InterPro" id="IPR036852">
    <property type="entry name" value="Peptidase_S8/S53_dom_sf"/>
</dbReference>
<proteinExistence type="predicted"/>
<reference evidence="9" key="1">
    <citation type="submission" date="2022-09" db="EMBL/GenBank/DDBJ databases">
        <title>Aureispira anguillicida sp. nov., isolated from Leptocephalus of Japanese eel Anguilla japonica.</title>
        <authorList>
            <person name="Yuasa K."/>
            <person name="Mekata T."/>
            <person name="Ikunari K."/>
        </authorList>
    </citation>
    <scope>NUCLEOTIDE SEQUENCE</scope>
    <source>
        <strain evidence="9">EL160426</strain>
    </source>
</reference>
<dbReference type="EMBL" id="AP026867">
    <property type="protein sequence ID" value="BDS13556.1"/>
    <property type="molecule type" value="Genomic_DNA"/>
</dbReference>
<dbReference type="SMART" id="SM00944">
    <property type="entry name" value="Pro-kuma_activ"/>
    <property type="match status" value="1"/>
</dbReference>
<dbReference type="Pfam" id="PF09286">
    <property type="entry name" value="Pro-kuma_activ"/>
    <property type="match status" value="1"/>
</dbReference>
<keyword evidence="4" id="KW-0378">Hydrolase</keyword>
<dbReference type="InterPro" id="IPR015366">
    <property type="entry name" value="S53_propep"/>
</dbReference>
<dbReference type="GO" id="GO:0004252">
    <property type="term" value="F:serine-type endopeptidase activity"/>
    <property type="evidence" value="ECO:0007669"/>
    <property type="project" value="InterPro"/>
</dbReference>
<evidence type="ECO:0000313" key="10">
    <source>
        <dbReference type="Proteomes" id="UP001060919"/>
    </source>
</evidence>
<feature type="domain" description="Peptidase S53" evidence="8">
    <location>
        <begin position="159"/>
        <end position="511"/>
    </location>
</feature>
<evidence type="ECO:0000256" key="3">
    <source>
        <dbReference type="ARBA" id="ARBA00022723"/>
    </source>
</evidence>
<dbReference type="PROSITE" id="PS51695">
    <property type="entry name" value="SEDOLISIN"/>
    <property type="match status" value="1"/>
</dbReference>
<sequence>MQNFITKLVQFFINFFSSHYEFQLGESHHHELFKKGEPLASHTKIEVLIVLTKAASNVETIVLVEEFSKKYQLKVTEKALGKKLVRLTGTTENIEKAFRIKLHNYHGEGQQFYSHGAAYCLPKTLKGKVMAVLGLDNLPIHLKTTGVLPDITEEKAANNFTATELTQLYKFPEKLDGKGNTIAVIELGGGFAQSDIDAYFKAVNIPTPEIKTVLVGAAKNDPSDEQFSQEVLLDIQVVGSAAPGAQLVVYFAENSKKGYVDAVLAAVNDDSNLPTILSMSWGSPESQWPQAIVIAMEDALTNAKGKAITVIASSGDKGSTDGLMGSLSVNYPASSPFVLGCGGTTITTKGSAIIEEVVWNTFEDMYFIDTTGGGISTLFPVPAWQKKANAITLGNFSPAKTGRGVPDVSLHAQNYMFYQDGEKKFQSGTSAVVPMWAGLIARFNQGTNSKLGFVNEQLYGIWLNKETSKGFNDVLSGQNGDNFYKAAKGWDPCTGLGSPISELLLSELKKNNEV</sequence>
<keyword evidence="2" id="KW-0645">Protease</keyword>
<dbReference type="KEGG" id="aup:AsAng_0042950"/>
<dbReference type="RefSeq" id="WP_264788822.1">
    <property type="nucleotide sequence ID" value="NZ_AP026867.1"/>
</dbReference>
<protein>
    <submittedName>
        <fullName evidence="9">S53 family peptidase</fullName>
    </submittedName>
</protein>
<dbReference type="PANTHER" id="PTHR14218:SF15">
    <property type="entry name" value="TRIPEPTIDYL-PEPTIDASE 1"/>
    <property type="match status" value="1"/>
</dbReference>